<evidence type="ECO:0000313" key="3">
    <source>
        <dbReference type="Proteomes" id="UP001216579"/>
    </source>
</evidence>
<dbReference type="InterPro" id="IPR029058">
    <property type="entry name" value="AB_hydrolase_fold"/>
</dbReference>
<evidence type="ECO:0000259" key="1">
    <source>
        <dbReference type="PROSITE" id="PS50206"/>
    </source>
</evidence>
<dbReference type="Gene3D" id="3.40.50.1820">
    <property type="entry name" value="alpha/beta hydrolase"/>
    <property type="match status" value="1"/>
</dbReference>
<dbReference type="PANTHER" id="PTHR43798:SF33">
    <property type="entry name" value="HYDROLASE, PUTATIVE (AFU_ORTHOLOGUE AFUA_2G14860)-RELATED"/>
    <property type="match status" value="1"/>
</dbReference>
<name>A0ABT5ZLE0_9ACTN</name>
<dbReference type="InterPro" id="IPR000073">
    <property type="entry name" value="AB_hydrolase_1"/>
</dbReference>
<dbReference type="Proteomes" id="UP001216579">
    <property type="component" value="Unassembled WGS sequence"/>
</dbReference>
<keyword evidence="3" id="KW-1185">Reference proteome</keyword>
<dbReference type="InterPro" id="IPR050266">
    <property type="entry name" value="AB_hydrolase_sf"/>
</dbReference>
<reference evidence="2 3" key="1">
    <citation type="submission" date="2023-03" db="EMBL/GenBank/DDBJ databases">
        <title>Draft genome sequence of Streptomyces sp. RB6PN23 isolated from peat swamp forest in Thailand.</title>
        <authorList>
            <person name="Klaysubun C."/>
            <person name="Duangmal K."/>
        </authorList>
    </citation>
    <scope>NUCLEOTIDE SEQUENCE [LARGE SCALE GENOMIC DNA]</scope>
    <source>
        <strain evidence="2 3">RB6PN23</strain>
    </source>
</reference>
<dbReference type="RefSeq" id="WP_276094024.1">
    <property type="nucleotide sequence ID" value="NZ_JARJBC010000008.1"/>
</dbReference>
<sequence length="263" mass="27711">MTSTVHTLALAEGDLAITVDDQGQGRSFLLLHGGGGGPQTIAPFGQLLAEQRPARVITPVHPGFGGTARPDWLTDIPTLAQAYARLLDELDLHDVTIVGNSIGGWIAAELALLSSDRISGHVLVNAVGITVPGHPIADIFPLTPAELSKLSFHDPAKFAIDPATLPEAARAVMAANRTALAIYQGPHAAGDPSLRERLAKVTRPTLVVWGESDQVVDADYGRAFAAAIPHAGFELLHNTGHLPQIESPTQLLSMVWDFAGPHA</sequence>
<proteinExistence type="predicted"/>
<comment type="caution">
    <text evidence="2">The sequence shown here is derived from an EMBL/GenBank/DDBJ whole genome shotgun (WGS) entry which is preliminary data.</text>
</comment>
<dbReference type="Pfam" id="PF12697">
    <property type="entry name" value="Abhydrolase_6"/>
    <property type="match status" value="1"/>
</dbReference>
<dbReference type="EMBL" id="JARJBC010000008">
    <property type="protein sequence ID" value="MDF3290644.1"/>
    <property type="molecule type" value="Genomic_DNA"/>
</dbReference>
<feature type="domain" description="Rhodanese" evidence="1">
    <location>
        <begin position="80"/>
        <end position="114"/>
    </location>
</feature>
<dbReference type="SUPFAM" id="SSF53474">
    <property type="entry name" value="alpha/beta-Hydrolases"/>
    <property type="match status" value="1"/>
</dbReference>
<dbReference type="GO" id="GO:0016787">
    <property type="term" value="F:hydrolase activity"/>
    <property type="evidence" value="ECO:0007669"/>
    <property type="project" value="UniProtKB-KW"/>
</dbReference>
<evidence type="ECO:0000313" key="2">
    <source>
        <dbReference type="EMBL" id="MDF3290644.1"/>
    </source>
</evidence>
<dbReference type="InterPro" id="IPR001763">
    <property type="entry name" value="Rhodanese-like_dom"/>
</dbReference>
<dbReference type="PROSITE" id="PS50206">
    <property type="entry name" value="RHODANESE_3"/>
    <property type="match status" value="1"/>
</dbReference>
<keyword evidence="2" id="KW-0378">Hydrolase</keyword>
<dbReference type="PANTHER" id="PTHR43798">
    <property type="entry name" value="MONOACYLGLYCEROL LIPASE"/>
    <property type="match status" value="1"/>
</dbReference>
<organism evidence="2 3">
    <name type="scientific">Streptomyces silvisoli</name>
    <dbReference type="NCBI Taxonomy" id="3034235"/>
    <lineage>
        <taxon>Bacteria</taxon>
        <taxon>Bacillati</taxon>
        <taxon>Actinomycetota</taxon>
        <taxon>Actinomycetes</taxon>
        <taxon>Kitasatosporales</taxon>
        <taxon>Streptomycetaceae</taxon>
        <taxon>Streptomyces</taxon>
    </lineage>
</organism>
<dbReference type="PRINTS" id="PR00111">
    <property type="entry name" value="ABHYDROLASE"/>
</dbReference>
<gene>
    <name evidence="2" type="ORF">P3G67_15585</name>
</gene>
<protein>
    <submittedName>
        <fullName evidence="2">Alpha/beta hydrolase</fullName>
    </submittedName>
</protein>
<accession>A0ABT5ZLE0</accession>